<dbReference type="RefSeq" id="XP_027195770.1">
    <property type="nucleotide sequence ID" value="XM_027339969.1"/>
</dbReference>
<evidence type="ECO:0000313" key="1">
    <source>
        <dbReference type="Proteomes" id="UP000515146"/>
    </source>
</evidence>
<dbReference type="KEGG" id="dpte:113790319"/>
<reference evidence="2" key="1">
    <citation type="submission" date="2025-08" db="UniProtKB">
        <authorList>
            <consortium name="RefSeq"/>
        </authorList>
    </citation>
    <scope>IDENTIFICATION</scope>
    <source>
        <strain evidence="2">Airmid</strain>
    </source>
</reference>
<proteinExistence type="predicted"/>
<gene>
    <name evidence="2" type="primary">LOC113790319</name>
</gene>
<dbReference type="InParanoid" id="A0A6P6XQU3"/>
<sequence length="109" mass="13117">MVIHKTNNIYIYIAAFLKLKENVRYMDRKAIHRKFNNIVSKIKQKKADYRTVNDWIAAMDMLQEFINGQRFIDFSIGEYRWNSMLTFIEQMMMIANKANEMPNIFAKQL</sequence>
<dbReference type="Proteomes" id="UP000515146">
    <property type="component" value="Unplaced"/>
</dbReference>
<organism evidence="1 2">
    <name type="scientific">Dermatophagoides pteronyssinus</name>
    <name type="common">European house dust mite</name>
    <dbReference type="NCBI Taxonomy" id="6956"/>
    <lineage>
        <taxon>Eukaryota</taxon>
        <taxon>Metazoa</taxon>
        <taxon>Ecdysozoa</taxon>
        <taxon>Arthropoda</taxon>
        <taxon>Chelicerata</taxon>
        <taxon>Arachnida</taxon>
        <taxon>Acari</taxon>
        <taxon>Acariformes</taxon>
        <taxon>Sarcoptiformes</taxon>
        <taxon>Astigmata</taxon>
        <taxon>Psoroptidia</taxon>
        <taxon>Analgoidea</taxon>
        <taxon>Pyroglyphidae</taxon>
        <taxon>Dermatophagoidinae</taxon>
        <taxon>Dermatophagoides</taxon>
    </lineage>
</organism>
<keyword evidence="1" id="KW-1185">Reference proteome</keyword>
<name>A0A6P6XQU3_DERPT</name>
<dbReference type="AlphaFoldDB" id="A0A6P6XQU3"/>
<protein>
    <submittedName>
        <fullName evidence="2">Uncharacterized protein LOC113790319</fullName>
    </submittedName>
</protein>
<accession>A0A6P6XQU3</accession>
<evidence type="ECO:0000313" key="2">
    <source>
        <dbReference type="RefSeq" id="XP_027195770.1"/>
    </source>
</evidence>